<dbReference type="OrthoDB" id="10061052at2759"/>
<protein>
    <submittedName>
        <fullName evidence="2">Uncharacterized protein</fullName>
    </submittedName>
</protein>
<evidence type="ECO:0000256" key="1">
    <source>
        <dbReference type="SAM" id="Phobius"/>
    </source>
</evidence>
<feature type="transmembrane region" description="Helical" evidence="1">
    <location>
        <begin position="81"/>
        <end position="100"/>
    </location>
</feature>
<keyword evidence="1" id="KW-0472">Membrane</keyword>
<comment type="caution">
    <text evidence="2">The sequence shown here is derived from an EMBL/GenBank/DDBJ whole genome shotgun (WGS) entry which is preliminary data.</text>
</comment>
<dbReference type="AlphaFoldDB" id="A0A0V1KLF1"/>
<name>A0A0V1KLF1_9BILA</name>
<sequence>MPVKTFSEPLMQGAQPAAVQPKIIAIHFVATESAPSDLQMELVKLKNNEPLMKKFEKKHDLGEAWNVAVDYPKLQKLARNILVLFGIICMCKAAFSWMKYLKHMY</sequence>
<proteinExistence type="predicted"/>
<dbReference type="Proteomes" id="UP000054721">
    <property type="component" value="Unassembled WGS sequence"/>
</dbReference>
<keyword evidence="1" id="KW-1133">Transmembrane helix</keyword>
<reference evidence="2 3" key="1">
    <citation type="submission" date="2015-05" db="EMBL/GenBank/DDBJ databases">
        <title>Evolution of Trichinella species and genotypes.</title>
        <authorList>
            <person name="Korhonen P.K."/>
            <person name="Edoardo P."/>
            <person name="Giuseppe L.R."/>
            <person name="Gasser R.B."/>
        </authorList>
    </citation>
    <scope>NUCLEOTIDE SEQUENCE [LARGE SCALE GENOMIC DNA]</scope>
    <source>
        <strain evidence="2">ISS10</strain>
    </source>
</reference>
<gene>
    <name evidence="2" type="ORF">T02_2183</name>
</gene>
<keyword evidence="1" id="KW-0812">Transmembrane</keyword>
<keyword evidence="3" id="KW-1185">Reference proteome</keyword>
<evidence type="ECO:0000313" key="2">
    <source>
        <dbReference type="EMBL" id="KRZ48031.1"/>
    </source>
</evidence>
<dbReference type="EMBL" id="JYDW01000485">
    <property type="protein sequence ID" value="KRZ48031.1"/>
    <property type="molecule type" value="Genomic_DNA"/>
</dbReference>
<organism evidence="2 3">
    <name type="scientific">Trichinella nativa</name>
    <dbReference type="NCBI Taxonomy" id="6335"/>
    <lineage>
        <taxon>Eukaryota</taxon>
        <taxon>Metazoa</taxon>
        <taxon>Ecdysozoa</taxon>
        <taxon>Nematoda</taxon>
        <taxon>Enoplea</taxon>
        <taxon>Dorylaimia</taxon>
        <taxon>Trichinellida</taxon>
        <taxon>Trichinellidae</taxon>
        <taxon>Trichinella</taxon>
    </lineage>
</organism>
<accession>A0A0V1KLF1</accession>
<evidence type="ECO:0000313" key="3">
    <source>
        <dbReference type="Proteomes" id="UP000054721"/>
    </source>
</evidence>